<accession>A0AAW8D7V2</accession>
<dbReference type="EMBL" id="JAUSRG010000001">
    <property type="protein sequence ID" value="MDP9903785.1"/>
    <property type="molecule type" value="Genomic_DNA"/>
</dbReference>
<dbReference type="Proteomes" id="UP001242995">
    <property type="component" value="Unassembled WGS sequence"/>
</dbReference>
<proteinExistence type="predicted"/>
<sequence>MSGTTDPAEAGLPLTARAVRRYFNVATPFPEDPVHGPGRSQIGTPGSRGFPPVPAMSFW</sequence>
<keyword evidence="4" id="KW-1185">Reference proteome</keyword>
<dbReference type="RefSeq" id="WP_284990373.1">
    <property type="nucleotide sequence ID" value="NZ_JAUSRG010000001.1"/>
</dbReference>
<comment type="caution">
    <text evidence="2">The sequence shown here is derived from an EMBL/GenBank/DDBJ whole genome shotgun (WGS) entry which is preliminary data.</text>
</comment>
<dbReference type="EMBL" id="JAUSTF010000002">
    <property type="protein sequence ID" value="MDQ0179562.1"/>
    <property type="molecule type" value="Genomic_DNA"/>
</dbReference>
<protein>
    <submittedName>
        <fullName evidence="2">Uncharacterized protein</fullName>
    </submittedName>
</protein>
<reference evidence="2 4" key="1">
    <citation type="submission" date="2023-07" db="EMBL/GenBank/DDBJ databases">
        <title>Sorghum-associated microbial communities from plants grown in Nebraska, USA.</title>
        <authorList>
            <person name="Schachtman D."/>
        </authorList>
    </citation>
    <scope>NUCLEOTIDE SEQUENCE</scope>
    <source>
        <strain evidence="2">DS1006</strain>
        <strain evidence="3 4">DS1016</strain>
    </source>
</reference>
<dbReference type="AlphaFoldDB" id="A0AAW8D7V2"/>
<evidence type="ECO:0000313" key="2">
    <source>
        <dbReference type="EMBL" id="MDP9903785.1"/>
    </source>
</evidence>
<gene>
    <name evidence="2" type="ORF">J2S90_000725</name>
    <name evidence="3" type="ORF">J2S93_000978</name>
</gene>
<evidence type="ECO:0000313" key="5">
    <source>
        <dbReference type="Proteomes" id="UP001242995"/>
    </source>
</evidence>
<organism evidence="2 5">
    <name type="scientific">Arthrobacter bambusae</name>
    <dbReference type="NCBI Taxonomy" id="1338426"/>
    <lineage>
        <taxon>Bacteria</taxon>
        <taxon>Bacillati</taxon>
        <taxon>Actinomycetota</taxon>
        <taxon>Actinomycetes</taxon>
        <taxon>Micrococcales</taxon>
        <taxon>Micrococcaceae</taxon>
        <taxon>Arthrobacter</taxon>
    </lineage>
</organism>
<evidence type="ECO:0000313" key="3">
    <source>
        <dbReference type="EMBL" id="MDQ0179562.1"/>
    </source>
</evidence>
<name>A0AAW8D7V2_9MICC</name>
<dbReference type="Proteomes" id="UP001230951">
    <property type="component" value="Unassembled WGS sequence"/>
</dbReference>
<evidence type="ECO:0000256" key="1">
    <source>
        <dbReference type="SAM" id="MobiDB-lite"/>
    </source>
</evidence>
<feature type="region of interest" description="Disordered" evidence="1">
    <location>
        <begin position="27"/>
        <end position="59"/>
    </location>
</feature>
<evidence type="ECO:0000313" key="4">
    <source>
        <dbReference type="Proteomes" id="UP001230951"/>
    </source>
</evidence>